<dbReference type="PANTHER" id="PTHR46193:SF10">
    <property type="entry name" value="6-PHOSPHOGLUCONATE PHOSPHATASE"/>
    <property type="match status" value="1"/>
</dbReference>
<organism evidence="5 6">
    <name type="scientific">Streptomyces himastatinicus ATCC 53653</name>
    <dbReference type="NCBI Taxonomy" id="457427"/>
    <lineage>
        <taxon>Bacteria</taxon>
        <taxon>Bacillati</taxon>
        <taxon>Actinomycetota</taxon>
        <taxon>Actinomycetes</taxon>
        <taxon>Kitasatosporales</taxon>
        <taxon>Streptomycetaceae</taxon>
        <taxon>Streptomyces</taxon>
        <taxon>Streptomyces violaceusniger group</taxon>
    </lineage>
</organism>
<dbReference type="CDD" id="cd07505">
    <property type="entry name" value="HAD_BPGM-like"/>
    <property type="match status" value="1"/>
</dbReference>
<dbReference type="STRING" id="457427.SSOG_00733"/>
<dbReference type="PANTHER" id="PTHR46193">
    <property type="entry name" value="6-PHOSPHOGLUCONATE PHOSPHATASE"/>
    <property type="match status" value="1"/>
</dbReference>
<keyword evidence="3" id="KW-0479">Metal-binding</keyword>
<gene>
    <name evidence="5" type="ORF">SSOG_00733</name>
</gene>
<dbReference type="GO" id="GO:0046872">
    <property type="term" value="F:metal ion binding"/>
    <property type="evidence" value="ECO:0007669"/>
    <property type="project" value="UniProtKB-KW"/>
</dbReference>
<dbReference type="AlphaFoldDB" id="D9WDW1"/>
<name>D9WDW1_9ACTN</name>
<reference evidence="5 6" key="1">
    <citation type="submission" date="2009-02" db="EMBL/GenBank/DDBJ databases">
        <title>Annotation of Streptomyces hygroscopicus strain ATCC 53653.</title>
        <authorList>
            <consortium name="The Broad Institute Genome Sequencing Platform"/>
            <consortium name="Broad Institute Microbial Sequencing Center"/>
            <person name="Fischbach M."/>
            <person name="Godfrey P."/>
            <person name="Ward D."/>
            <person name="Young S."/>
            <person name="Zeng Q."/>
            <person name="Koehrsen M."/>
            <person name="Alvarado L."/>
            <person name="Berlin A.M."/>
            <person name="Bochicchio J."/>
            <person name="Borenstein D."/>
            <person name="Chapman S.B."/>
            <person name="Chen Z."/>
            <person name="Engels R."/>
            <person name="Freedman E."/>
            <person name="Gellesch M."/>
            <person name="Goldberg J."/>
            <person name="Griggs A."/>
            <person name="Gujja S."/>
            <person name="Heilman E.R."/>
            <person name="Heiman D.I."/>
            <person name="Hepburn T.A."/>
            <person name="Howarth C."/>
            <person name="Jen D."/>
            <person name="Larson L."/>
            <person name="Lewis B."/>
            <person name="Mehta T."/>
            <person name="Park D."/>
            <person name="Pearson M."/>
            <person name="Richards J."/>
            <person name="Roberts A."/>
            <person name="Saif S."/>
            <person name="Shea T.D."/>
            <person name="Shenoy N."/>
            <person name="Sisk P."/>
            <person name="Stolte C."/>
            <person name="Sykes S.N."/>
            <person name="Thomson T."/>
            <person name="Walk T."/>
            <person name="White J."/>
            <person name="Yandava C."/>
            <person name="Straight P."/>
            <person name="Clardy J."/>
            <person name="Hung D."/>
            <person name="Kolter R."/>
            <person name="Mekalanos J."/>
            <person name="Walker S."/>
            <person name="Walsh C.T."/>
            <person name="Wieland-Brown L.C."/>
            <person name="Haas B."/>
            <person name="Nusbaum C."/>
            <person name="Birren B."/>
        </authorList>
    </citation>
    <scope>NUCLEOTIDE SEQUENCE [LARGE SCALE GENOMIC DNA]</scope>
    <source>
        <strain evidence="5 6">ATCC 53653</strain>
    </source>
</reference>
<evidence type="ECO:0000256" key="2">
    <source>
        <dbReference type="ARBA" id="ARBA00006171"/>
    </source>
</evidence>
<sequence>MATGRHPLRRFPHLSWNGRQMTADTLLAWTPAAIVFDCDGTLMDSERHWEKAREVVLADYGAVCDEEFAGRTKGLHYTECGRMMAEFAGLPDLADEMTRQLLSAFRRLVAEDPVTMPGAAELVHKAAAFAPLAVASNCPRDVVEDGLSKAGLLRYFDHVLVPGGEVRPKPHPDVYLAAARLCGAAPGDALAVEDSHCGFLSASRAGLRVLGVGPRKPVDERPPVDLWVSTLADPDLLKWAESRAA</sequence>
<comment type="similarity">
    <text evidence="2">Belongs to the HAD-like hydrolase superfamily. CbbY/CbbZ/Gph/YieH family.</text>
</comment>
<dbReference type="InterPro" id="IPR023214">
    <property type="entry name" value="HAD_sf"/>
</dbReference>
<proteinExistence type="inferred from homology"/>
<protein>
    <submittedName>
        <fullName evidence="5">Putative hydrolase</fullName>
    </submittedName>
</protein>
<dbReference type="EMBL" id="GG657754">
    <property type="protein sequence ID" value="EFL21021.1"/>
    <property type="molecule type" value="Genomic_DNA"/>
</dbReference>
<dbReference type="Gene3D" id="1.10.150.240">
    <property type="entry name" value="Putative phosphatase, domain 2"/>
    <property type="match status" value="1"/>
</dbReference>
<keyword evidence="5" id="KW-0378">Hydrolase</keyword>
<dbReference type="SFLD" id="SFLDG01129">
    <property type="entry name" value="C1.5:_HAD__Beta-PGM__Phosphata"/>
    <property type="match status" value="1"/>
</dbReference>
<keyword evidence="6" id="KW-1185">Reference proteome</keyword>
<accession>D9WDW1</accession>
<keyword evidence="4" id="KW-0460">Magnesium</keyword>
<dbReference type="Pfam" id="PF13419">
    <property type="entry name" value="HAD_2"/>
    <property type="match status" value="1"/>
</dbReference>
<evidence type="ECO:0000256" key="1">
    <source>
        <dbReference type="ARBA" id="ARBA00001946"/>
    </source>
</evidence>
<dbReference type="InterPro" id="IPR041492">
    <property type="entry name" value="HAD_2"/>
</dbReference>
<dbReference type="Proteomes" id="UP000003963">
    <property type="component" value="Unassembled WGS sequence"/>
</dbReference>
<dbReference type="InterPro" id="IPR006439">
    <property type="entry name" value="HAD-SF_hydro_IA"/>
</dbReference>
<evidence type="ECO:0000256" key="3">
    <source>
        <dbReference type="ARBA" id="ARBA00022723"/>
    </source>
</evidence>
<dbReference type="NCBIfam" id="TIGR01509">
    <property type="entry name" value="HAD-SF-IA-v3"/>
    <property type="match status" value="1"/>
</dbReference>
<comment type="cofactor">
    <cofactor evidence="1">
        <name>Mg(2+)</name>
        <dbReference type="ChEBI" id="CHEBI:18420"/>
    </cofactor>
</comment>
<dbReference type="InterPro" id="IPR051600">
    <property type="entry name" value="Beta-PGM-like"/>
</dbReference>
<dbReference type="SFLD" id="SFLDS00003">
    <property type="entry name" value="Haloacid_Dehalogenase"/>
    <property type="match status" value="1"/>
</dbReference>
<dbReference type="GO" id="GO:0016787">
    <property type="term" value="F:hydrolase activity"/>
    <property type="evidence" value="ECO:0007669"/>
    <property type="project" value="UniProtKB-KW"/>
</dbReference>
<evidence type="ECO:0000256" key="4">
    <source>
        <dbReference type="ARBA" id="ARBA00022842"/>
    </source>
</evidence>
<evidence type="ECO:0000313" key="5">
    <source>
        <dbReference type="EMBL" id="EFL21021.1"/>
    </source>
</evidence>
<dbReference type="InterPro" id="IPR023198">
    <property type="entry name" value="PGP-like_dom2"/>
</dbReference>
<dbReference type="InterPro" id="IPR036412">
    <property type="entry name" value="HAD-like_sf"/>
</dbReference>
<dbReference type="Gene3D" id="3.40.50.1000">
    <property type="entry name" value="HAD superfamily/HAD-like"/>
    <property type="match status" value="1"/>
</dbReference>
<dbReference type="HOGENOM" id="CLU_045011_13_1_11"/>
<evidence type="ECO:0000313" key="6">
    <source>
        <dbReference type="Proteomes" id="UP000003963"/>
    </source>
</evidence>
<dbReference type="SUPFAM" id="SSF56784">
    <property type="entry name" value="HAD-like"/>
    <property type="match status" value="1"/>
</dbReference>